<evidence type="ECO:0000256" key="9">
    <source>
        <dbReference type="ARBA" id="ARBA00022692"/>
    </source>
</evidence>
<evidence type="ECO:0000256" key="8">
    <source>
        <dbReference type="ARBA" id="ARBA00022679"/>
    </source>
</evidence>
<evidence type="ECO:0000256" key="19">
    <source>
        <dbReference type="ARBA" id="ARBA00048679"/>
    </source>
</evidence>
<dbReference type="OrthoDB" id="2021138at2759"/>
<comment type="catalytic activity">
    <reaction evidence="19">
        <text>L-seryl-[protein] + ATP = O-phospho-L-seryl-[protein] + ADP + H(+)</text>
        <dbReference type="Rhea" id="RHEA:17989"/>
        <dbReference type="Rhea" id="RHEA-COMP:9863"/>
        <dbReference type="Rhea" id="RHEA-COMP:11604"/>
        <dbReference type="ChEBI" id="CHEBI:15378"/>
        <dbReference type="ChEBI" id="CHEBI:29999"/>
        <dbReference type="ChEBI" id="CHEBI:30616"/>
        <dbReference type="ChEBI" id="CHEBI:83421"/>
        <dbReference type="ChEBI" id="CHEBI:456216"/>
        <dbReference type="EC" id="2.7.11.1"/>
    </reaction>
</comment>
<dbReference type="GO" id="GO:0005524">
    <property type="term" value="F:ATP binding"/>
    <property type="evidence" value="ECO:0007669"/>
    <property type="project" value="UniProtKB-UniRule"/>
</dbReference>
<evidence type="ECO:0000256" key="10">
    <source>
        <dbReference type="ARBA" id="ARBA00022729"/>
    </source>
</evidence>
<comment type="similarity">
    <text evidence="2">Belongs to the protein kinase superfamily. Ser/Thr protein kinase family.</text>
</comment>
<evidence type="ECO:0000256" key="20">
    <source>
        <dbReference type="PROSITE-ProRule" id="PRU10141"/>
    </source>
</evidence>
<reference evidence="24" key="1">
    <citation type="journal article" date="2019" name="Nat. Commun.">
        <title>Genome-wide association mapping of date palm fruit traits.</title>
        <authorList>
            <person name="Hazzouri K.M."/>
            <person name="Gros-Balthazard M."/>
            <person name="Flowers J.M."/>
            <person name="Copetti D."/>
            <person name="Lemansour A."/>
            <person name="Lebrun M."/>
            <person name="Masmoudi K."/>
            <person name="Ferrand S."/>
            <person name="Dhar M.I."/>
            <person name="Fresquez Z.A."/>
            <person name="Rosas U."/>
            <person name="Zhang J."/>
            <person name="Talag J."/>
            <person name="Lee S."/>
            <person name="Kudrna D."/>
            <person name="Powell R.F."/>
            <person name="Leitch I.J."/>
            <person name="Krueger R.R."/>
            <person name="Wing R.A."/>
            <person name="Amiri K.M.A."/>
            <person name="Purugganan M.D."/>
        </authorList>
    </citation>
    <scope>NUCLEOTIDE SEQUENCE [LARGE SCALE GENOMIC DNA]</scope>
    <source>
        <strain evidence="24">cv. Khalas</strain>
    </source>
</reference>
<organism evidence="24 25">
    <name type="scientific">Phoenix dactylifera</name>
    <name type="common">Date palm</name>
    <dbReference type="NCBI Taxonomy" id="42345"/>
    <lineage>
        <taxon>Eukaryota</taxon>
        <taxon>Viridiplantae</taxon>
        <taxon>Streptophyta</taxon>
        <taxon>Embryophyta</taxon>
        <taxon>Tracheophyta</taxon>
        <taxon>Spermatophyta</taxon>
        <taxon>Magnoliopsida</taxon>
        <taxon>Liliopsida</taxon>
        <taxon>Arecaceae</taxon>
        <taxon>Coryphoideae</taxon>
        <taxon>Phoeniceae</taxon>
        <taxon>Phoenix</taxon>
    </lineage>
</organism>
<evidence type="ECO:0000313" key="25">
    <source>
        <dbReference type="RefSeq" id="XP_008785692.3"/>
    </source>
</evidence>
<dbReference type="InterPro" id="IPR011009">
    <property type="entry name" value="Kinase-like_dom_sf"/>
</dbReference>
<keyword evidence="17" id="KW-0325">Glycoprotein</keyword>
<feature type="transmembrane region" description="Helical" evidence="21">
    <location>
        <begin position="628"/>
        <end position="655"/>
    </location>
</feature>
<accession>A0A8B7BUJ8</accession>
<dbReference type="FunFam" id="3.80.10.10:FF:000215">
    <property type="entry name" value="Receptor-like protein kinase HSL1"/>
    <property type="match status" value="1"/>
</dbReference>
<name>A0A8B7BUJ8_PHODC</name>
<dbReference type="Pfam" id="PF00069">
    <property type="entry name" value="Pkinase"/>
    <property type="match status" value="1"/>
</dbReference>
<evidence type="ECO:0000256" key="18">
    <source>
        <dbReference type="ARBA" id="ARBA00047899"/>
    </source>
</evidence>
<evidence type="ECO:0000256" key="2">
    <source>
        <dbReference type="ARBA" id="ARBA00008684"/>
    </source>
</evidence>
<keyword evidence="7" id="KW-0433">Leucine-rich repeat</keyword>
<dbReference type="InterPro" id="IPR000719">
    <property type="entry name" value="Prot_kinase_dom"/>
</dbReference>
<keyword evidence="12 20" id="KW-0547">Nucleotide-binding</keyword>
<comment type="catalytic activity">
    <reaction evidence="18">
        <text>L-threonyl-[protein] + ATP = O-phospho-L-threonyl-[protein] + ADP + H(+)</text>
        <dbReference type="Rhea" id="RHEA:46608"/>
        <dbReference type="Rhea" id="RHEA-COMP:11060"/>
        <dbReference type="Rhea" id="RHEA-COMP:11605"/>
        <dbReference type="ChEBI" id="CHEBI:15378"/>
        <dbReference type="ChEBI" id="CHEBI:30013"/>
        <dbReference type="ChEBI" id="CHEBI:30616"/>
        <dbReference type="ChEBI" id="CHEBI:61977"/>
        <dbReference type="ChEBI" id="CHEBI:456216"/>
        <dbReference type="EC" id="2.7.11.1"/>
    </reaction>
</comment>
<dbReference type="InterPro" id="IPR008271">
    <property type="entry name" value="Ser/Thr_kinase_AS"/>
</dbReference>
<dbReference type="InterPro" id="IPR003591">
    <property type="entry name" value="Leu-rich_rpt_typical-subtyp"/>
</dbReference>
<dbReference type="Pfam" id="PF13516">
    <property type="entry name" value="LRR_6"/>
    <property type="match status" value="1"/>
</dbReference>
<proteinExistence type="inferred from homology"/>
<protein>
    <recommendedName>
        <fullName evidence="3">non-specific serine/threonine protein kinase</fullName>
        <ecNumber evidence="3">2.7.11.1</ecNumber>
    </recommendedName>
</protein>
<dbReference type="Gene3D" id="1.10.510.10">
    <property type="entry name" value="Transferase(Phosphotransferase) domain 1"/>
    <property type="match status" value="1"/>
</dbReference>
<dbReference type="FunFam" id="3.80.10.10:FF:000095">
    <property type="entry name" value="LRR receptor-like serine/threonine-protein kinase GSO1"/>
    <property type="match status" value="1"/>
</dbReference>
<dbReference type="GO" id="GO:0005886">
    <property type="term" value="C:plasma membrane"/>
    <property type="evidence" value="ECO:0007669"/>
    <property type="project" value="UniProtKB-SubCell"/>
</dbReference>
<keyword evidence="10 22" id="KW-0732">Signal</keyword>
<keyword evidence="8" id="KW-0808">Transferase</keyword>
<dbReference type="KEGG" id="pda:103704254"/>
<evidence type="ECO:0000256" key="16">
    <source>
        <dbReference type="ARBA" id="ARBA00023136"/>
    </source>
</evidence>
<evidence type="ECO:0000256" key="4">
    <source>
        <dbReference type="ARBA" id="ARBA00022475"/>
    </source>
</evidence>
<keyword evidence="4" id="KW-1003">Cell membrane</keyword>
<dbReference type="InterPro" id="IPR032675">
    <property type="entry name" value="LRR_dom_sf"/>
</dbReference>
<evidence type="ECO:0000256" key="12">
    <source>
        <dbReference type="ARBA" id="ARBA00022741"/>
    </source>
</evidence>
<feature type="chain" id="PRO_5034943150" description="non-specific serine/threonine protein kinase" evidence="22">
    <location>
        <begin position="25"/>
        <end position="980"/>
    </location>
</feature>
<dbReference type="InterPro" id="IPR013210">
    <property type="entry name" value="LRR_N_plant-typ"/>
</dbReference>
<keyword evidence="14 20" id="KW-0067">ATP-binding</keyword>
<keyword evidence="11" id="KW-0677">Repeat</keyword>
<dbReference type="PROSITE" id="PS50011">
    <property type="entry name" value="PROTEIN_KINASE_DOM"/>
    <property type="match status" value="1"/>
</dbReference>
<keyword evidence="16 21" id="KW-0472">Membrane</keyword>
<evidence type="ECO:0000256" key="13">
    <source>
        <dbReference type="ARBA" id="ARBA00022777"/>
    </source>
</evidence>
<dbReference type="Pfam" id="PF00560">
    <property type="entry name" value="LRR_1"/>
    <property type="match status" value="5"/>
</dbReference>
<evidence type="ECO:0000259" key="23">
    <source>
        <dbReference type="PROSITE" id="PS50011"/>
    </source>
</evidence>
<evidence type="ECO:0000256" key="15">
    <source>
        <dbReference type="ARBA" id="ARBA00022989"/>
    </source>
</evidence>
<gene>
    <name evidence="25" type="primary">LOC103704254</name>
</gene>
<feature type="domain" description="Protein kinase" evidence="23">
    <location>
        <begin position="685"/>
        <end position="978"/>
    </location>
</feature>
<evidence type="ECO:0000256" key="17">
    <source>
        <dbReference type="ARBA" id="ARBA00023180"/>
    </source>
</evidence>
<feature type="signal peptide" evidence="22">
    <location>
        <begin position="1"/>
        <end position="24"/>
    </location>
</feature>
<evidence type="ECO:0000256" key="22">
    <source>
        <dbReference type="SAM" id="SignalP"/>
    </source>
</evidence>
<dbReference type="AlphaFoldDB" id="A0A8B7BUJ8"/>
<dbReference type="InterPro" id="IPR017441">
    <property type="entry name" value="Protein_kinase_ATP_BS"/>
</dbReference>
<evidence type="ECO:0000256" key="7">
    <source>
        <dbReference type="ARBA" id="ARBA00022614"/>
    </source>
</evidence>
<evidence type="ECO:0000256" key="6">
    <source>
        <dbReference type="ARBA" id="ARBA00022553"/>
    </source>
</evidence>
<evidence type="ECO:0000256" key="11">
    <source>
        <dbReference type="ARBA" id="ARBA00022737"/>
    </source>
</evidence>
<evidence type="ECO:0000256" key="5">
    <source>
        <dbReference type="ARBA" id="ARBA00022527"/>
    </source>
</evidence>
<reference evidence="25" key="2">
    <citation type="submission" date="2025-08" db="UniProtKB">
        <authorList>
            <consortium name="RefSeq"/>
        </authorList>
    </citation>
    <scope>IDENTIFICATION</scope>
    <source>
        <tissue evidence="25">Young leaves</tissue>
    </source>
</reference>
<dbReference type="Gene3D" id="3.80.10.10">
    <property type="entry name" value="Ribonuclease Inhibitor"/>
    <property type="match status" value="3"/>
</dbReference>
<dbReference type="GeneID" id="103704254"/>
<evidence type="ECO:0000256" key="1">
    <source>
        <dbReference type="ARBA" id="ARBA00004162"/>
    </source>
</evidence>
<dbReference type="RefSeq" id="XP_008785692.3">
    <property type="nucleotide sequence ID" value="XM_008787470.4"/>
</dbReference>
<dbReference type="SMART" id="SM00369">
    <property type="entry name" value="LRR_TYP"/>
    <property type="match status" value="9"/>
</dbReference>
<evidence type="ECO:0000256" key="3">
    <source>
        <dbReference type="ARBA" id="ARBA00012513"/>
    </source>
</evidence>
<keyword evidence="9 21" id="KW-0812">Transmembrane</keyword>
<dbReference type="PANTHER" id="PTHR48007:SF76">
    <property type="entry name" value="OS03G0145102 PROTEIN"/>
    <property type="match status" value="1"/>
</dbReference>
<evidence type="ECO:0000256" key="21">
    <source>
        <dbReference type="SAM" id="Phobius"/>
    </source>
</evidence>
<dbReference type="InterPro" id="IPR055414">
    <property type="entry name" value="LRR_R13L4/SHOC2-like"/>
</dbReference>
<dbReference type="SUPFAM" id="SSF56112">
    <property type="entry name" value="Protein kinase-like (PK-like)"/>
    <property type="match status" value="1"/>
</dbReference>
<dbReference type="InterPro" id="IPR001611">
    <property type="entry name" value="Leu-rich_rpt"/>
</dbReference>
<dbReference type="InterPro" id="IPR046959">
    <property type="entry name" value="PRK1-6/SRF4-like"/>
</dbReference>
<dbReference type="Proteomes" id="UP000228380">
    <property type="component" value="Chromosome 15"/>
</dbReference>
<dbReference type="GO" id="GO:0004674">
    <property type="term" value="F:protein serine/threonine kinase activity"/>
    <property type="evidence" value="ECO:0007669"/>
    <property type="project" value="UniProtKB-KW"/>
</dbReference>
<dbReference type="Pfam" id="PF08263">
    <property type="entry name" value="LRRNT_2"/>
    <property type="match status" value="1"/>
</dbReference>
<dbReference type="Pfam" id="PF23598">
    <property type="entry name" value="LRR_14"/>
    <property type="match status" value="1"/>
</dbReference>
<sequence length="980" mass="107516">MASYRYRYVMLLFLLFLAIPATVGKRSDAKILLQTRTRLSDPAGRLRDWTASTSPCNWTGVACDPRSGAVASVDLSFFDLAGGFPSGFCRIPTLRHLSLSWNDLGGGLPAAEFALCSGLEVLNLTYNFFVGGLPEFSGEFPRLRLLDLSGNNFSGSIPPSFGRFPALRLLSLYGNLISGRIPTFLANLTELTEFKLGYNPFRPGALPPDIGNLTKLEVLWLSLANLAGEIPDSIGNLANLRTLDVSNNGLAGRIPVSIGRLRSVEKIELWRNQLSGELPESLGNLTSLLEFDASQNNLTGKLPEGLAGLHLTSLALNDNRMEGEIPAVLAQNPSLVELKLFNNRYSGELPPELGRYSNLQHFDVSGNQLAGKLPPDLCSRGMLETLVAFGNRLSGELPESYGDCRTLDYVRIQNNELSGKVPDLFWSLPKIYHLELRGNKLEGSLPRNISCAKNLTQIIISGNKFSGQIPQEICALMELRTINAGNNQFSGDLPLCIADLTKLEVLDLQQNNLSGEIPAGGWTELADINLSMNRFSGEIPRSLGDLPVLTYLDLSGNQLSGEIPPELTNLKLNHLNLSGNDLSGKIPDGFDTSFFPPSLAGNPNLCSSSGLKPFRKCPPSKQKALRRAAVAVLLTAAVVFPATAVLLATVCYRFIRTGKKNPGRLWKLTSFARVGFDESEIFECLTEENLIGSGGSGRVYKVSLKSGQTVAVKRLWTGPDGPNSDQEFRAEVETLGRVRHANIVKLLFCCSAEECRVLVFEYMENGNLAETLHGNKRDQPLDWERRAKIALGAARGLAYLHHDCVPAVIHRDVKPSNILLDAEFEAHVGDFGLARALGRETEGHCVMSNVAGSCGYIAPEYAYTLKINEKSDVYSFGVVLLELVTGKRALDPSFEEQKDIVQWVIDAMSPKRAIEVSDMDYEFLIDPRLRPFTSSDYKEMVRVLNVALSCTSAFPMNRPSMRRVVELLGDRRDMNSVVQV</sequence>
<comment type="subcellular location">
    <subcellularLocation>
        <location evidence="1">Cell membrane</location>
        <topology evidence="1">Single-pass membrane protein</topology>
    </subcellularLocation>
</comment>
<dbReference type="SMART" id="SM00220">
    <property type="entry name" value="S_TKc"/>
    <property type="match status" value="1"/>
</dbReference>
<dbReference type="Gene3D" id="3.30.200.20">
    <property type="entry name" value="Phosphorylase Kinase, domain 1"/>
    <property type="match status" value="1"/>
</dbReference>
<evidence type="ECO:0000313" key="24">
    <source>
        <dbReference type="Proteomes" id="UP000228380"/>
    </source>
</evidence>
<keyword evidence="5" id="KW-0723">Serine/threonine-protein kinase</keyword>
<dbReference type="PROSITE" id="PS00107">
    <property type="entry name" value="PROTEIN_KINASE_ATP"/>
    <property type="match status" value="1"/>
</dbReference>
<dbReference type="FunFam" id="3.30.200.20:FF:000530">
    <property type="entry name" value="receptor protein-tyrosine kinase CEPR1"/>
    <property type="match status" value="1"/>
</dbReference>
<dbReference type="PROSITE" id="PS00108">
    <property type="entry name" value="PROTEIN_KINASE_ST"/>
    <property type="match status" value="1"/>
</dbReference>
<keyword evidence="24" id="KW-1185">Reference proteome</keyword>
<feature type="binding site" evidence="20">
    <location>
        <position position="713"/>
    </location>
    <ligand>
        <name>ATP</name>
        <dbReference type="ChEBI" id="CHEBI:30616"/>
    </ligand>
</feature>
<dbReference type="EC" id="2.7.11.1" evidence="3"/>
<dbReference type="FunFam" id="1.10.510.10:FF:000417">
    <property type="entry name" value="Leucine-rich repeat receptor-like protein kinase"/>
    <property type="match status" value="1"/>
</dbReference>
<keyword evidence="13" id="KW-0418">Kinase</keyword>
<keyword evidence="15 21" id="KW-1133">Transmembrane helix</keyword>
<keyword evidence="6" id="KW-0597">Phosphoprotein</keyword>
<dbReference type="SUPFAM" id="SSF52058">
    <property type="entry name" value="L domain-like"/>
    <property type="match status" value="2"/>
</dbReference>
<dbReference type="PANTHER" id="PTHR48007">
    <property type="entry name" value="LEUCINE-RICH REPEAT RECEPTOR-LIKE PROTEIN KINASE PXC1"/>
    <property type="match status" value="1"/>
</dbReference>
<evidence type="ECO:0000256" key="14">
    <source>
        <dbReference type="ARBA" id="ARBA00022840"/>
    </source>
</evidence>